<reference evidence="1 2" key="1">
    <citation type="submission" date="2019-03" db="EMBL/GenBank/DDBJ databases">
        <authorList>
            <consortium name="Pathogen Informatics"/>
        </authorList>
    </citation>
    <scope>NUCLEOTIDE SEQUENCE [LARGE SCALE GENOMIC DNA]</scope>
    <source>
        <strain evidence="1 2">NCTC12998</strain>
    </source>
</reference>
<sequence length="41" mass="4396">MCSNLVRFRGSAAGRPMDCIEKAVKMTLRGDVDAVATTPIN</sequence>
<evidence type="ECO:0000313" key="2">
    <source>
        <dbReference type="Proteomes" id="UP000345637"/>
    </source>
</evidence>
<accession>A0A485CCU3</accession>
<proteinExistence type="predicted"/>
<dbReference type="EMBL" id="CAADJE010000026">
    <property type="protein sequence ID" value="VFS82473.1"/>
    <property type="molecule type" value="Genomic_DNA"/>
</dbReference>
<protein>
    <submittedName>
        <fullName evidence="1">Uncharacterized protein</fullName>
    </submittedName>
</protein>
<dbReference type="AlphaFoldDB" id="A0A485CCU3"/>
<name>A0A485CCU3_RAOPL</name>
<gene>
    <name evidence="1" type="ORF">NCTC12998_05630</name>
</gene>
<dbReference type="Proteomes" id="UP000345637">
    <property type="component" value="Unassembled WGS sequence"/>
</dbReference>
<evidence type="ECO:0000313" key="1">
    <source>
        <dbReference type="EMBL" id="VFS82473.1"/>
    </source>
</evidence>
<organism evidence="1 2">
    <name type="scientific">Raoultella planticola</name>
    <name type="common">Klebsiella planticola</name>
    <dbReference type="NCBI Taxonomy" id="575"/>
    <lineage>
        <taxon>Bacteria</taxon>
        <taxon>Pseudomonadati</taxon>
        <taxon>Pseudomonadota</taxon>
        <taxon>Gammaproteobacteria</taxon>
        <taxon>Enterobacterales</taxon>
        <taxon>Enterobacteriaceae</taxon>
        <taxon>Klebsiella/Raoultella group</taxon>
        <taxon>Raoultella</taxon>
    </lineage>
</organism>